<reference evidence="1" key="1">
    <citation type="journal article" date="2015" name="Genome Biol. Evol.">
        <title>Organellar Genomes of White Spruce (Picea glauca): Assembly and Annotation.</title>
        <authorList>
            <person name="Jackman S.D."/>
            <person name="Warren R.L."/>
            <person name="Gibb E.A."/>
            <person name="Vandervalk B.P."/>
            <person name="Mohamadi H."/>
            <person name="Chu J."/>
            <person name="Raymond A."/>
            <person name="Pleasance S."/>
            <person name="Coope R."/>
            <person name="Wildung M.R."/>
            <person name="Ritland C.E."/>
            <person name="Bousquet J."/>
            <person name="Jones S.J."/>
            <person name="Bohlmann J."/>
            <person name="Birol I."/>
        </authorList>
    </citation>
    <scope>NUCLEOTIDE SEQUENCE [LARGE SCALE GENOMIC DNA]</scope>
    <source>
        <tissue evidence="1">Flushing bud</tissue>
    </source>
</reference>
<proteinExistence type="predicted"/>
<gene>
    <name evidence="1" type="ORF">ABT39_MTgene768</name>
</gene>
<evidence type="ECO:0000313" key="1">
    <source>
        <dbReference type="EMBL" id="KUM50922.1"/>
    </source>
</evidence>
<name>A0A101M4W8_PICGL</name>
<geneLocation type="mitochondrion" evidence="1"/>
<keyword evidence="1" id="KW-0496">Mitochondrion</keyword>
<organism evidence="1">
    <name type="scientific">Picea glauca</name>
    <name type="common">White spruce</name>
    <name type="synonym">Pinus glauca</name>
    <dbReference type="NCBI Taxonomy" id="3330"/>
    <lineage>
        <taxon>Eukaryota</taxon>
        <taxon>Viridiplantae</taxon>
        <taxon>Streptophyta</taxon>
        <taxon>Embryophyta</taxon>
        <taxon>Tracheophyta</taxon>
        <taxon>Spermatophyta</taxon>
        <taxon>Pinopsida</taxon>
        <taxon>Pinidae</taxon>
        <taxon>Conifers I</taxon>
        <taxon>Pinales</taxon>
        <taxon>Pinaceae</taxon>
        <taxon>Picea</taxon>
    </lineage>
</organism>
<dbReference type="AlphaFoldDB" id="A0A101M4W8"/>
<accession>A0A101M4W8</accession>
<comment type="caution">
    <text evidence="1">The sequence shown here is derived from an EMBL/GenBank/DDBJ whole genome shotgun (WGS) entry which is preliminary data.</text>
</comment>
<sequence length="80" mass="8681">MALVSSLEQPQDESLDPIYVYNKMQNHISFLDCASKAFQLGSSSLSCEFVPPSPEHSGLGSMLLLLHPTALFRSSLALPS</sequence>
<dbReference type="EMBL" id="LKAM01000001">
    <property type="protein sequence ID" value="KUM50922.1"/>
    <property type="molecule type" value="Genomic_DNA"/>
</dbReference>
<protein>
    <submittedName>
        <fullName evidence="1">Uncharacterized protein</fullName>
    </submittedName>
</protein>